<keyword evidence="12 22" id="KW-0472">Membrane</keyword>
<dbReference type="InterPro" id="IPR017853">
    <property type="entry name" value="GH"/>
</dbReference>
<evidence type="ECO:0000256" key="20">
    <source>
        <dbReference type="RuleBase" id="RU004335"/>
    </source>
</evidence>
<dbReference type="GO" id="GO:0009986">
    <property type="term" value="C:cell surface"/>
    <property type="evidence" value="ECO:0007669"/>
    <property type="project" value="TreeGrafter"/>
</dbReference>
<dbReference type="SUPFAM" id="SSF51445">
    <property type="entry name" value="(Trans)glycosidases"/>
    <property type="match status" value="1"/>
</dbReference>
<comment type="catalytic activity">
    <reaction evidence="1">
        <text>Hydrolysis of (1-&gt;3)-beta-D-glucosidic linkages in (1-&gt;3)-beta-D-glucans.</text>
        <dbReference type="EC" id="3.2.1.39"/>
    </reaction>
</comment>
<evidence type="ECO:0000256" key="2">
    <source>
        <dbReference type="ARBA" id="ARBA00004191"/>
    </source>
</evidence>
<keyword evidence="15" id="KW-0961">Cell wall biogenesis/degradation</keyword>
<evidence type="ECO:0000256" key="18">
    <source>
        <dbReference type="ARBA" id="ARBA00042373"/>
    </source>
</evidence>
<evidence type="ECO:0000256" key="5">
    <source>
        <dbReference type="ARBA" id="ARBA00012780"/>
    </source>
</evidence>
<evidence type="ECO:0000256" key="11">
    <source>
        <dbReference type="ARBA" id="ARBA00022968"/>
    </source>
</evidence>
<evidence type="ECO:0000256" key="22">
    <source>
        <dbReference type="SAM" id="Phobius"/>
    </source>
</evidence>
<evidence type="ECO:0000256" key="16">
    <source>
        <dbReference type="ARBA" id="ARBA00023326"/>
    </source>
</evidence>
<feature type="region of interest" description="Disordered" evidence="21">
    <location>
        <begin position="394"/>
        <end position="419"/>
    </location>
</feature>
<evidence type="ECO:0000256" key="1">
    <source>
        <dbReference type="ARBA" id="ARBA00000382"/>
    </source>
</evidence>
<dbReference type="PANTHER" id="PTHR16631">
    <property type="entry name" value="GLUCAN 1,3-BETA-GLUCOSIDASE"/>
    <property type="match status" value="1"/>
</dbReference>
<dbReference type="Pfam" id="PF00332">
    <property type="entry name" value="Glyco_hydro_17"/>
    <property type="match status" value="1"/>
</dbReference>
<evidence type="ECO:0000313" key="23">
    <source>
        <dbReference type="EMBL" id="CZT07115.1"/>
    </source>
</evidence>
<evidence type="ECO:0000313" key="24">
    <source>
        <dbReference type="Proteomes" id="UP000178912"/>
    </source>
</evidence>
<feature type="compositionally biased region" description="Polar residues" evidence="21">
    <location>
        <begin position="394"/>
        <end position="417"/>
    </location>
</feature>
<dbReference type="PANTHER" id="PTHR16631:SF17">
    <property type="entry name" value="GLUCAN ENDO-1,3-BETA-GLUCOSIDASE BTGC"/>
    <property type="match status" value="1"/>
</dbReference>
<dbReference type="GO" id="GO:0009277">
    <property type="term" value="C:fungal-type cell wall"/>
    <property type="evidence" value="ECO:0007669"/>
    <property type="project" value="TreeGrafter"/>
</dbReference>
<keyword evidence="6" id="KW-1003">Cell membrane</keyword>
<dbReference type="EC" id="3.2.1.39" evidence="5"/>
<evidence type="ECO:0000256" key="7">
    <source>
        <dbReference type="ARBA" id="ARBA00022512"/>
    </source>
</evidence>
<comment type="similarity">
    <text evidence="4 20">Belongs to the glycosyl hydrolase 17 family.</text>
</comment>
<evidence type="ECO:0000256" key="12">
    <source>
        <dbReference type="ARBA" id="ARBA00023136"/>
    </source>
</evidence>
<accession>A0A1E1L9B2</accession>
<feature type="region of interest" description="Disordered" evidence="21">
    <location>
        <begin position="1"/>
        <end position="106"/>
    </location>
</feature>
<keyword evidence="8" id="KW-0964">Secreted</keyword>
<dbReference type="InterPro" id="IPR050732">
    <property type="entry name" value="Beta-glucan_modifiers"/>
</dbReference>
<evidence type="ECO:0000256" key="14">
    <source>
        <dbReference type="ARBA" id="ARBA00023277"/>
    </source>
</evidence>
<protein>
    <recommendedName>
        <fullName evidence="5">glucan endo-1,3-beta-D-glucosidase</fullName>
        <ecNumber evidence="5">3.2.1.39</ecNumber>
    </recommendedName>
    <alternativeName>
        <fullName evidence="19">Endo-1,3-beta-glucanase btgC</fullName>
    </alternativeName>
    <alternativeName>
        <fullName evidence="18">Laminarinase btgC</fullName>
    </alternativeName>
</protein>
<dbReference type="Gene3D" id="3.20.20.80">
    <property type="entry name" value="Glycosidases"/>
    <property type="match status" value="1"/>
</dbReference>
<keyword evidence="24" id="KW-1185">Reference proteome</keyword>
<keyword evidence="22" id="KW-1133">Transmembrane helix</keyword>
<feature type="compositionally biased region" description="Basic and acidic residues" evidence="21">
    <location>
        <begin position="1"/>
        <end position="13"/>
    </location>
</feature>
<evidence type="ECO:0000256" key="17">
    <source>
        <dbReference type="ARBA" id="ARBA00037649"/>
    </source>
</evidence>
<keyword evidence="16" id="KW-0624">Polysaccharide degradation</keyword>
<feature type="compositionally biased region" description="Basic and acidic residues" evidence="21">
    <location>
        <begin position="21"/>
        <end position="39"/>
    </location>
</feature>
<keyword evidence="13" id="KW-0325">Glycoprotein</keyword>
<feature type="compositionally biased region" description="Pro residues" evidence="21">
    <location>
        <begin position="41"/>
        <end position="52"/>
    </location>
</feature>
<evidence type="ECO:0000256" key="13">
    <source>
        <dbReference type="ARBA" id="ARBA00023180"/>
    </source>
</evidence>
<organism evidence="23 24">
    <name type="scientific">Rhynchosporium agropyri</name>
    <dbReference type="NCBI Taxonomy" id="914238"/>
    <lineage>
        <taxon>Eukaryota</taxon>
        <taxon>Fungi</taxon>
        <taxon>Dikarya</taxon>
        <taxon>Ascomycota</taxon>
        <taxon>Pezizomycotina</taxon>
        <taxon>Leotiomycetes</taxon>
        <taxon>Helotiales</taxon>
        <taxon>Ploettnerulaceae</taxon>
        <taxon>Rhynchosporium</taxon>
    </lineage>
</organism>
<keyword evidence="11" id="KW-0735">Signal-anchor</keyword>
<keyword evidence="10" id="KW-0378">Hydrolase</keyword>
<evidence type="ECO:0000256" key="9">
    <source>
        <dbReference type="ARBA" id="ARBA00022729"/>
    </source>
</evidence>
<dbReference type="OrthoDB" id="68336at2759"/>
<evidence type="ECO:0000256" key="8">
    <source>
        <dbReference type="ARBA" id="ARBA00022525"/>
    </source>
</evidence>
<comment type="subcellular location">
    <subcellularLocation>
        <location evidence="3">Cell membrane</location>
        <topology evidence="3">Single-pass type II membrane protein</topology>
    </subcellularLocation>
    <subcellularLocation>
        <location evidence="2">Secreted</location>
        <location evidence="2">Cell wall</location>
    </subcellularLocation>
</comment>
<feature type="transmembrane region" description="Helical" evidence="22">
    <location>
        <begin position="369"/>
        <end position="391"/>
    </location>
</feature>
<keyword evidence="22" id="KW-0812">Transmembrane</keyword>
<evidence type="ECO:0000256" key="15">
    <source>
        <dbReference type="ARBA" id="ARBA00023316"/>
    </source>
</evidence>
<reference evidence="24" key="1">
    <citation type="submission" date="2016-03" db="EMBL/GenBank/DDBJ databases">
        <authorList>
            <person name="Guldener U."/>
        </authorList>
    </citation>
    <scope>NUCLEOTIDE SEQUENCE [LARGE SCALE GENOMIC DNA]</scope>
    <source>
        <strain evidence="24">04CH-RAC-A.6.1</strain>
    </source>
</reference>
<dbReference type="FunFam" id="3.20.20.80:FF:000151">
    <property type="entry name" value="Glucan endo-1,3-beta-glucosidase btgC"/>
    <property type="match status" value="1"/>
</dbReference>
<evidence type="ECO:0000256" key="3">
    <source>
        <dbReference type="ARBA" id="ARBA00004401"/>
    </source>
</evidence>
<evidence type="ECO:0000256" key="4">
    <source>
        <dbReference type="ARBA" id="ARBA00008773"/>
    </source>
</evidence>
<dbReference type="Proteomes" id="UP000178912">
    <property type="component" value="Unassembled WGS sequence"/>
</dbReference>
<evidence type="ECO:0000256" key="19">
    <source>
        <dbReference type="ARBA" id="ARBA00043078"/>
    </source>
</evidence>
<evidence type="ECO:0000256" key="21">
    <source>
        <dbReference type="SAM" id="MobiDB-lite"/>
    </source>
</evidence>
<name>A0A1E1L9B2_9HELO</name>
<dbReference type="GO" id="GO:0005576">
    <property type="term" value="C:extracellular region"/>
    <property type="evidence" value="ECO:0007669"/>
    <property type="project" value="TreeGrafter"/>
</dbReference>
<keyword evidence="9" id="KW-0732">Signal</keyword>
<keyword evidence="7" id="KW-0134">Cell wall</keyword>
<dbReference type="GO" id="GO:0005886">
    <property type="term" value="C:plasma membrane"/>
    <property type="evidence" value="ECO:0007669"/>
    <property type="project" value="UniProtKB-SubCell"/>
</dbReference>
<dbReference type="EMBL" id="FJUX01000092">
    <property type="protein sequence ID" value="CZT07115.1"/>
    <property type="molecule type" value="Genomic_DNA"/>
</dbReference>
<comment type="function">
    <text evidence="17">Glucanases play a role in cell expansion during growth, in cell-cell fusion during mating, and in spore release during sporulation. This enzyme may be involved in beta-glucan degradation. Active on laminarin and lichenan.</text>
</comment>
<sequence length="734" mass="79903">MDRQHSFEPEQRYENYNYSDPQRRQRQPYDDDDTYDIRYHPPAPEYQPPPLSPGGNPSAHPDSTFNRLRAARRYSQEHSNQPPYLAEGYNQPPQNILPAPPAPPHRDAEGRVWGTELGYTSHGTASNITPGADNYGESAAGGIAGIAMGVADANARESGVEAMRYTPGYDPRMEMRGGSGYPQDGSDMYEDSPYMRPQPRMEQSSSSLTPMGAAAFPPGMASPQARSIVTRSAHSSNQDPFNHEPYVDQPYERYSRNLDPSMVHFDPNTIEDDGDDGLDYRNGNNRSMLSLGHDSDKTNAAGATGVGAGAAGVGVMGGLLGRKAVSGGTGNGQQYDLVSNPSPPNNFELGQEKEAWAKKSAASRKKRKWMVVAGVVILILVIAGAVVGGILGSQNGSSDSRKPQGTSASSDSASNGDLNKDSAEIKKLLGNTNLHKVFPGIDYTPMYTQYPDCVHYAPSQNNVTRDMAVLSQLTNVVRLYGTDCNQTEMVIHSIEQLGLKGKVKVWMGVWQDKNATTNKRQLEQMYSIFDKYGADPFIGVIVGNEVLFREDMTPAELKTVLTGVKTNLTAAGISLPLASSDLGDDWTAELANEVDYVMANIHPFFAGVDAQAAADWTWKFWQDHDVVLKADASKHIISETGWPSTGGTGCGGAATCVGGSVAGITQMNQFMESWVCEALANGTNYFWFEAFDEPWKIKFNEKGKEWEDKWGLMDVNRNLKPGVMIPDCGGKTVS</sequence>
<dbReference type="AlphaFoldDB" id="A0A1E1L9B2"/>
<proteinExistence type="inferred from homology"/>
<evidence type="ECO:0000256" key="10">
    <source>
        <dbReference type="ARBA" id="ARBA00022801"/>
    </source>
</evidence>
<dbReference type="GO" id="GO:0071555">
    <property type="term" value="P:cell wall organization"/>
    <property type="evidence" value="ECO:0007669"/>
    <property type="project" value="UniProtKB-KW"/>
</dbReference>
<keyword evidence="14" id="KW-0119">Carbohydrate metabolism</keyword>
<evidence type="ECO:0000256" key="6">
    <source>
        <dbReference type="ARBA" id="ARBA00022475"/>
    </source>
</evidence>
<dbReference type="InterPro" id="IPR000490">
    <property type="entry name" value="Glyco_hydro_17"/>
</dbReference>
<dbReference type="GO" id="GO:0000272">
    <property type="term" value="P:polysaccharide catabolic process"/>
    <property type="evidence" value="ECO:0007669"/>
    <property type="project" value="UniProtKB-KW"/>
</dbReference>
<gene>
    <name evidence="23" type="ORF">RAG0_12685</name>
</gene>
<dbReference type="GO" id="GO:0042973">
    <property type="term" value="F:glucan endo-1,3-beta-D-glucosidase activity"/>
    <property type="evidence" value="ECO:0007669"/>
    <property type="project" value="UniProtKB-EC"/>
</dbReference>